<evidence type="ECO:0000313" key="6">
    <source>
        <dbReference type="EMBL" id="CAK9000040.1"/>
    </source>
</evidence>
<dbReference type="PROSITE" id="PS51857">
    <property type="entry name" value="CSD_2"/>
    <property type="match status" value="1"/>
</dbReference>
<feature type="compositionally biased region" description="Basic residues" evidence="3">
    <location>
        <begin position="80"/>
        <end position="90"/>
    </location>
</feature>
<proteinExistence type="predicted"/>
<keyword evidence="7" id="KW-1185">Reference proteome</keyword>
<keyword evidence="4" id="KW-0812">Transmembrane</keyword>
<dbReference type="CDD" id="cd07067">
    <property type="entry name" value="HP_PGM_like"/>
    <property type="match status" value="1"/>
</dbReference>
<dbReference type="PANTHER" id="PTHR43337">
    <property type="entry name" value="XANTHINE/URACIL PERMEASE C887.17-RELATED"/>
    <property type="match status" value="1"/>
</dbReference>
<dbReference type="Pfam" id="PF00300">
    <property type="entry name" value="His_Phos_1"/>
    <property type="match status" value="1"/>
</dbReference>
<keyword evidence="2" id="KW-0813">Transport</keyword>
<feature type="transmembrane region" description="Helical" evidence="4">
    <location>
        <begin position="445"/>
        <end position="469"/>
    </location>
</feature>
<feature type="transmembrane region" description="Helical" evidence="4">
    <location>
        <begin position="531"/>
        <end position="553"/>
    </location>
</feature>
<organism evidence="6 7">
    <name type="scientific">Durusdinium trenchii</name>
    <dbReference type="NCBI Taxonomy" id="1381693"/>
    <lineage>
        <taxon>Eukaryota</taxon>
        <taxon>Sar</taxon>
        <taxon>Alveolata</taxon>
        <taxon>Dinophyceae</taxon>
        <taxon>Suessiales</taxon>
        <taxon>Symbiodiniaceae</taxon>
        <taxon>Durusdinium</taxon>
    </lineage>
</organism>
<accession>A0ABP0IF90</accession>
<evidence type="ECO:0000256" key="3">
    <source>
        <dbReference type="SAM" id="MobiDB-lite"/>
    </source>
</evidence>
<reference evidence="6 7" key="1">
    <citation type="submission" date="2024-02" db="EMBL/GenBank/DDBJ databases">
        <authorList>
            <person name="Chen Y."/>
            <person name="Shah S."/>
            <person name="Dougan E. K."/>
            <person name="Thang M."/>
            <person name="Chan C."/>
        </authorList>
    </citation>
    <scope>NUCLEOTIDE SEQUENCE [LARGE SCALE GENOMIC DNA]</scope>
</reference>
<feature type="compositionally biased region" description="Basic and acidic residues" evidence="3">
    <location>
        <begin position="175"/>
        <end position="188"/>
    </location>
</feature>
<dbReference type="InterPro" id="IPR045018">
    <property type="entry name" value="Azg-like"/>
</dbReference>
<dbReference type="InterPro" id="IPR013078">
    <property type="entry name" value="His_Pase_superF_clade-1"/>
</dbReference>
<feature type="transmembrane region" description="Helical" evidence="4">
    <location>
        <begin position="733"/>
        <end position="754"/>
    </location>
</feature>
<feature type="compositionally biased region" description="Basic and acidic residues" evidence="3">
    <location>
        <begin position="117"/>
        <end position="167"/>
    </location>
</feature>
<name>A0ABP0IF90_9DINO</name>
<gene>
    <name evidence="6" type="ORF">CCMP2556_LOCUS5908</name>
</gene>
<dbReference type="SUPFAM" id="SSF50249">
    <property type="entry name" value="Nucleic acid-binding proteins"/>
    <property type="match status" value="1"/>
</dbReference>
<dbReference type="InterPro" id="IPR019844">
    <property type="entry name" value="CSD_CS"/>
</dbReference>
<dbReference type="EMBL" id="CAXAMN010002525">
    <property type="protein sequence ID" value="CAK9000040.1"/>
    <property type="molecule type" value="Genomic_DNA"/>
</dbReference>
<dbReference type="Gene3D" id="2.40.50.140">
    <property type="entry name" value="Nucleic acid-binding proteins"/>
    <property type="match status" value="1"/>
</dbReference>
<comment type="caution">
    <text evidence="6">The sequence shown here is derived from an EMBL/GenBank/DDBJ whole genome shotgun (WGS) entry which is preliminary data.</text>
</comment>
<dbReference type="PROSITE" id="PS00352">
    <property type="entry name" value="CSD_1"/>
    <property type="match status" value="1"/>
</dbReference>
<feature type="region of interest" description="Disordered" evidence="3">
    <location>
        <begin position="61"/>
        <end position="188"/>
    </location>
</feature>
<dbReference type="InterPro" id="IPR011129">
    <property type="entry name" value="CSD"/>
</dbReference>
<dbReference type="Pfam" id="PF00313">
    <property type="entry name" value="CSD"/>
    <property type="match status" value="1"/>
</dbReference>
<evidence type="ECO:0000313" key="7">
    <source>
        <dbReference type="Proteomes" id="UP001642484"/>
    </source>
</evidence>
<keyword evidence="4" id="KW-1133">Transmembrane helix</keyword>
<dbReference type="PANTHER" id="PTHR43337:SF1">
    <property type="entry name" value="XANTHINE_URACIL PERMEASE C887.17-RELATED"/>
    <property type="match status" value="1"/>
</dbReference>
<feature type="transmembrane region" description="Helical" evidence="4">
    <location>
        <begin position="622"/>
        <end position="645"/>
    </location>
</feature>
<feature type="domain" description="CSD" evidence="5">
    <location>
        <begin position="8"/>
        <end position="74"/>
    </location>
</feature>
<dbReference type="InterPro" id="IPR012340">
    <property type="entry name" value="NA-bd_OB-fold"/>
</dbReference>
<comment type="subcellular location">
    <subcellularLocation>
        <location evidence="1">Endomembrane system</location>
        <topology evidence="1">Multi-pass membrane protein</topology>
    </subcellularLocation>
</comment>
<evidence type="ECO:0000256" key="4">
    <source>
        <dbReference type="SAM" id="Phobius"/>
    </source>
</evidence>
<protein>
    <recommendedName>
        <fullName evidence="5">CSD domain-containing protein</fullName>
    </recommendedName>
</protein>
<dbReference type="Gene3D" id="3.40.50.1240">
    <property type="entry name" value="Phosphoglycerate mutase-like"/>
    <property type="match status" value="1"/>
</dbReference>
<evidence type="ECO:0000259" key="5">
    <source>
        <dbReference type="PROSITE" id="PS51857"/>
    </source>
</evidence>
<feature type="transmembrane region" description="Helical" evidence="4">
    <location>
        <begin position="588"/>
        <end position="610"/>
    </location>
</feature>
<feature type="compositionally biased region" description="Basic residues" evidence="3">
    <location>
        <begin position="98"/>
        <end position="116"/>
    </location>
</feature>
<keyword evidence="4" id="KW-0472">Membrane</keyword>
<dbReference type="InterPro" id="IPR029033">
    <property type="entry name" value="His_PPase_superfam"/>
</dbReference>
<feature type="transmembrane region" description="Helical" evidence="4">
    <location>
        <begin position="657"/>
        <end position="675"/>
    </location>
</feature>
<feature type="transmembrane region" description="Helical" evidence="4">
    <location>
        <begin position="475"/>
        <end position="493"/>
    </location>
</feature>
<evidence type="ECO:0000256" key="1">
    <source>
        <dbReference type="ARBA" id="ARBA00004127"/>
    </source>
</evidence>
<dbReference type="Proteomes" id="UP001642484">
    <property type="component" value="Unassembled WGS sequence"/>
</dbReference>
<sequence length="895" mass="97884">MAKRESWMGRGVLVRWRKEGGFGFIKPSDGSGDLFCHVSQLRQVEGSIKEGDRVRYTVTQDGLSGKRMAGNVVLDFSRGSRSRSRRRRRSSSSSRSSSRSKKRKSRRSKSRRRRKDRSSSDSSKKEKEEAEGKEEKKEKEKENEKEKHKEKEKHDEKDKQKEKDKEKKEKKKKDKEKEEKEEKKKDKAVAERCIGLRGSRKLTVLQAQVLLRHGPMASKGLVGWLDVDLSEEGTKEAAAAGKLLKEKGRSVRCAWTALMEMDHFAMPVINSWRLNERHFGDLQGKEGVGLLGRLGVFLDALQMYPMSRQLLVHRGQTVHLAIWTTRKALCGSMEPLLEEPQPWTWAIDRYFSISLRGSTIATELRAGTTAFLATANNFVVNAHIMSHAGLHPETSLVSGAFAAGVTCILCGMLSNLPLGLVPSVGPNVYIAYSLVGPRLFSTQQALAISATSGVCLVLLSLTPLLRIVLGLMPLSIKYGLLVGTGLLTAFIGLKSIGVVTAGEDIVALGDLNSTAFVISAASLVFTASLLYNAVTGAVLLGMLSSTLIAWIYLDDWPTKIFALQGLSFSMPNFDALSQQQAFSEIASLMLMLLFSLSGAIIGTAKMAGLLQEDGGVRGSTAVYMSSGLGTLLAAFLGTSPIFVSMSAAAGVRDGGRTGLVSLVIGVYSLLTAFVLSPLASAIPECAIAPVLVLVGVSMTGEAREIQWWNMLDALPAFLCAVFQPFTYSVSNGIYAGVAMSFILFFTTGSFLAYIPSFQKTEPRGLVEEVSAMIEHSPQQRYSSPKVVPEEEDSDVAPVRQGLIHLGLSGKQEALHLLESAAEMLGLDSKKMMEVVLERLDAGRNVESHYMGGIPGFETAMADQELHRRHLFRRSSEHHMDAASIAARALRNRRSM</sequence>
<dbReference type="SUPFAM" id="SSF53254">
    <property type="entry name" value="Phosphoglycerate mutase-like"/>
    <property type="match status" value="1"/>
</dbReference>
<evidence type="ECO:0000256" key="2">
    <source>
        <dbReference type="ARBA" id="ARBA00022448"/>
    </source>
</evidence>
<dbReference type="InterPro" id="IPR002059">
    <property type="entry name" value="CSP_DNA-bd"/>
</dbReference>
<dbReference type="SMART" id="SM00357">
    <property type="entry name" value="CSP"/>
    <property type="match status" value="1"/>
</dbReference>